<evidence type="ECO:0000313" key="4">
    <source>
        <dbReference type="Proteomes" id="UP000694846"/>
    </source>
</evidence>
<dbReference type="SMART" id="SM00176">
    <property type="entry name" value="RAN"/>
    <property type="match status" value="1"/>
</dbReference>
<dbReference type="PROSITE" id="PS51421">
    <property type="entry name" value="RAS"/>
    <property type="match status" value="1"/>
</dbReference>
<dbReference type="InterPro" id="IPR005225">
    <property type="entry name" value="Small_GTP-bd"/>
</dbReference>
<evidence type="ECO:0000313" key="5">
    <source>
        <dbReference type="RefSeq" id="XP_025416020.1"/>
    </source>
</evidence>
<evidence type="ECO:0000256" key="2">
    <source>
        <dbReference type="ARBA" id="ARBA00022741"/>
    </source>
</evidence>
<organism evidence="4 5">
    <name type="scientific">Sipha flava</name>
    <name type="common">yellow sugarcane aphid</name>
    <dbReference type="NCBI Taxonomy" id="143950"/>
    <lineage>
        <taxon>Eukaryota</taxon>
        <taxon>Metazoa</taxon>
        <taxon>Ecdysozoa</taxon>
        <taxon>Arthropoda</taxon>
        <taxon>Hexapoda</taxon>
        <taxon>Insecta</taxon>
        <taxon>Pterygota</taxon>
        <taxon>Neoptera</taxon>
        <taxon>Paraneoptera</taxon>
        <taxon>Hemiptera</taxon>
        <taxon>Sternorrhyncha</taxon>
        <taxon>Aphidomorpha</taxon>
        <taxon>Aphidoidea</taxon>
        <taxon>Aphididae</taxon>
        <taxon>Sipha</taxon>
    </lineage>
</organism>
<keyword evidence="2" id="KW-0547">Nucleotide-binding</keyword>
<reference evidence="5" key="1">
    <citation type="submission" date="2025-08" db="UniProtKB">
        <authorList>
            <consortium name="RefSeq"/>
        </authorList>
    </citation>
    <scope>IDENTIFICATION</scope>
    <source>
        <tissue evidence="5">Whole body</tissue>
    </source>
</reference>
<evidence type="ECO:0000256" key="3">
    <source>
        <dbReference type="ARBA" id="ARBA00023134"/>
    </source>
</evidence>
<protein>
    <submittedName>
        <fullName evidence="5">Ras-related protein Rab-2A-like isoform X1</fullName>
    </submittedName>
</protein>
<dbReference type="OrthoDB" id="6578050at2759"/>
<dbReference type="CDD" id="cd00154">
    <property type="entry name" value="Rab"/>
    <property type="match status" value="1"/>
</dbReference>
<dbReference type="PRINTS" id="PR00449">
    <property type="entry name" value="RASTRNSFRMNG"/>
</dbReference>
<gene>
    <name evidence="5" type="primary">LOC112687503</name>
</gene>
<dbReference type="InterPro" id="IPR050209">
    <property type="entry name" value="Rab_GTPases_membrane_traffic"/>
</dbReference>
<dbReference type="RefSeq" id="XP_025416020.1">
    <property type="nucleotide sequence ID" value="XM_025560235.1"/>
</dbReference>
<keyword evidence="3" id="KW-0342">GTP-binding</keyword>
<dbReference type="Pfam" id="PF00071">
    <property type="entry name" value="Ras"/>
    <property type="match status" value="1"/>
</dbReference>
<dbReference type="GeneID" id="112687503"/>
<dbReference type="AlphaFoldDB" id="A0A8B8G054"/>
<evidence type="ECO:0000256" key="1">
    <source>
        <dbReference type="ARBA" id="ARBA00006270"/>
    </source>
</evidence>
<dbReference type="Proteomes" id="UP000694846">
    <property type="component" value="Unplaced"/>
</dbReference>
<dbReference type="PROSITE" id="PS51419">
    <property type="entry name" value="RAB"/>
    <property type="match status" value="1"/>
</dbReference>
<accession>A0A8B8G054</accession>
<dbReference type="PANTHER" id="PTHR47979">
    <property type="entry name" value="DRAB11-RELATED"/>
    <property type="match status" value="1"/>
</dbReference>
<dbReference type="GO" id="GO:0003924">
    <property type="term" value="F:GTPase activity"/>
    <property type="evidence" value="ECO:0007669"/>
    <property type="project" value="InterPro"/>
</dbReference>
<dbReference type="SMART" id="SM00175">
    <property type="entry name" value="RAB"/>
    <property type="match status" value="1"/>
</dbReference>
<dbReference type="NCBIfam" id="TIGR00231">
    <property type="entry name" value="small_GTP"/>
    <property type="match status" value="1"/>
</dbReference>
<sequence length="213" mass="24305">MPRSNEYYDYLFKYIVVGDVGVGKTCITRQFLYHEFDTKELTTIGVDYGHKTLSLYSRKIKIAVWDTAGQEAFKSIARSYYSGAAACILVYNITNRDSFLHVSEWLREARLNSGSRMMFALVGNKIDLDKNRQVDYPEGEHFSNKNGLLFFETSAKTASHISEVFEELAKHLYRKVLSGEIDVNRPISGVRLGQKLSKSEILKNHATECCTFT</sequence>
<dbReference type="Gene3D" id="3.40.50.300">
    <property type="entry name" value="P-loop containing nucleotide triphosphate hydrolases"/>
    <property type="match status" value="1"/>
</dbReference>
<dbReference type="SMART" id="SM00173">
    <property type="entry name" value="RAS"/>
    <property type="match status" value="1"/>
</dbReference>
<dbReference type="InterPro" id="IPR027417">
    <property type="entry name" value="P-loop_NTPase"/>
</dbReference>
<dbReference type="FunFam" id="3.40.50.300:FF:001072">
    <property type="entry name" value="Rab family GTPase"/>
    <property type="match status" value="1"/>
</dbReference>
<dbReference type="SUPFAM" id="SSF52540">
    <property type="entry name" value="P-loop containing nucleoside triphosphate hydrolases"/>
    <property type="match status" value="1"/>
</dbReference>
<dbReference type="InterPro" id="IPR001806">
    <property type="entry name" value="Small_GTPase"/>
</dbReference>
<proteinExistence type="inferred from homology"/>
<dbReference type="SMART" id="SM00174">
    <property type="entry name" value="RHO"/>
    <property type="match status" value="1"/>
</dbReference>
<keyword evidence="4" id="KW-1185">Reference proteome</keyword>
<dbReference type="GO" id="GO:0005525">
    <property type="term" value="F:GTP binding"/>
    <property type="evidence" value="ECO:0007669"/>
    <property type="project" value="UniProtKB-KW"/>
</dbReference>
<name>A0A8B8G054_9HEMI</name>
<comment type="similarity">
    <text evidence="1">Belongs to the small GTPase superfamily. Rab family.</text>
</comment>